<dbReference type="InterPro" id="IPR038277">
    <property type="entry name" value="UreF_sf"/>
</dbReference>
<dbReference type="Proteomes" id="UP000321328">
    <property type="component" value="Unassembled WGS sequence"/>
</dbReference>
<evidence type="ECO:0000313" key="5">
    <source>
        <dbReference type="Proteomes" id="UP000321328"/>
    </source>
</evidence>
<dbReference type="EMBL" id="BJVI01000015">
    <property type="protein sequence ID" value="GEL18090.1"/>
    <property type="molecule type" value="Genomic_DNA"/>
</dbReference>
<evidence type="ECO:0000313" key="4">
    <source>
        <dbReference type="EMBL" id="GEL18090.1"/>
    </source>
</evidence>
<sequence length="226" mass="23870">MAGEAALLAALQHGDSFFPSGTISFSWGLETLIAEGAVKSAADVHSFVEGQLTSRWATCDRPALVATYRAEDALDEVANVDIKLDILALSREMREGGRRAGGALLDVHSSVNTPQAGAYRDRVRAGQAPGQLAAVQGLVWAGVKVGEEAACAISAHVVCTGFVGVAIRLGLISHIAAQRILTGMRPVICQLLAEPILPFDMASAYMPAAEIAMMRHETSQVRMFAN</sequence>
<dbReference type="PIRSF" id="PIRSF009467">
    <property type="entry name" value="Ureas_acces_UreF"/>
    <property type="match status" value="1"/>
</dbReference>
<dbReference type="HAMAP" id="MF_01385">
    <property type="entry name" value="UreF"/>
    <property type="match status" value="1"/>
</dbReference>
<dbReference type="AlphaFoldDB" id="A0A511CZW3"/>
<dbReference type="GO" id="GO:0005737">
    <property type="term" value="C:cytoplasm"/>
    <property type="evidence" value="ECO:0007669"/>
    <property type="project" value="UniProtKB-SubCell"/>
</dbReference>
<dbReference type="PANTHER" id="PTHR33620">
    <property type="entry name" value="UREASE ACCESSORY PROTEIN F"/>
    <property type="match status" value="1"/>
</dbReference>
<comment type="caution">
    <text evidence="4">The sequence shown here is derived from an EMBL/GenBank/DDBJ whole genome shotgun (WGS) entry which is preliminary data.</text>
</comment>
<comment type="similarity">
    <text evidence="3">Belongs to the UreF family.</text>
</comment>
<keyword evidence="5" id="KW-1185">Reference proteome</keyword>
<comment type="subunit">
    <text evidence="3">UreD, UreF and UreG form a complex that acts as a GTP-hydrolysis-dependent molecular chaperone, activating the urease apoprotein by helping to assemble the nickel containing metallocenter of UreC. The UreE protein probably delivers the nickel.</text>
</comment>
<organism evidence="4 5">
    <name type="scientific">Pseudonocardia asaccharolytica DSM 44247 = NBRC 16224</name>
    <dbReference type="NCBI Taxonomy" id="1123024"/>
    <lineage>
        <taxon>Bacteria</taxon>
        <taxon>Bacillati</taxon>
        <taxon>Actinomycetota</taxon>
        <taxon>Actinomycetes</taxon>
        <taxon>Pseudonocardiales</taxon>
        <taxon>Pseudonocardiaceae</taxon>
        <taxon>Pseudonocardia</taxon>
    </lineage>
</organism>
<keyword evidence="2 3" id="KW-0143">Chaperone</keyword>
<evidence type="ECO:0000256" key="2">
    <source>
        <dbReference type="ARBA" id="ARBA00023186"/>
    </source>
</evidence>
<keyword evidence="3" id="KW-0963">Cytoplasm</keyword>
<keyword evidence="1 3" id="KW-0996">Nickel insertion</keyword>
<proteinExistence type="inferred from homology"/>
<dbReference type="InterPro" id="IPR002639">
    <property type="entry name" value="UreF"/>
</dbReference>
<dbReference type="Gene3D" id="1.10.4190.10">
    <property type="entry name" value="Urease accessory protein UreF"/>
    <property type="match status" value="1"/>
</dbReference>
<protein>
    <recommendedName>
        <fullName evidence="3">Urease accessory protein UreF</fullName>
    </recommendedName>
</protein>
<gene>
    <name evidence="4" type="primary">ureF1</name>
    <name evidence="3" type="synonym">ureF</name>
    <name evidence="4" type="ORF">PA7_19270</name>
</gene>
<dbReference type="RefSeq" id="WP_028930991.1">
    <property type="nucleotide sequence ID" value="NZ_AUII01000019.1"/>
</dbReference>
<evidence type="ECO:0000256" key="3">
    <source>
        <dbReference type="HAMAP-Rule" id="MF_01385"/>
    </source>
</evidence>
<dbReference type="STRING" id="1123024.GCA_000423625_03528"/>
<reference evidence="4 5" key="1">
    <citation type="submission" date="2019-07" db="EMBL/GenBank/DDBJ databases">
        <title>Whole genome shotgun sequence of Pseudonocardia asaccharolytica NBRC 16224.</title>
        <authorList>
            <person name="Hosoyama A."/>
            <person name="Uohara A."/>
            <person name="Ohji S."/>
            <person name="Ichikawa N."/>
        </authorList>
    </citation>
    <scope>NUCLEOTIDE SEQUENCE [LARGE SCALE GENOMIC DNA]</scope>
    <source>
        <strain evidence="4 5">NBRC 16224</strain>
    </source>
</reference>
<accession>A0A511CZW3</accession>
<comment type="subcellular location">
    <subcellularLocation>
        <location evidence="3">Cytoplasm</location>
    </subcellularLocation>
</comment>
<name>A0A511CZW3_9PSEU</name>
<dbReference type="GO" id="GO:0016151">
    <property type="term" value="F:nickel cation binding"/>
    <property type="evidence" value="ECO:0007669"/>
    <property type="project" value="UniProtKB-UniRule"/>
</dbReference>
<evidence type="ECO:0000256" key="1">
    <source>
        <dbReference type="ARBA" id="ARBA00022988"/>
    </source>
</evidence>
<comment type="function">
    <text evidence="3">Required for maturation of urease via the functional incorporation of the urease nickel metallocenter.</text>
</comment>
<dbReference type="OrthoDB" id="9798772at2"/>
<dbReference type="Pfam" id="PF01730">
    <property type="entry name" value="UreF"/>
    <property type="match status" value="1"/>
</dbReference>
<dbReference type="PANTHER" id="PTHR33620:SF1">
    <property type="entry name" value="UREASE ACCESSORY PROTEIN F"/>
    <property type="match status" value="1"/>
</dbReference>